<accession>A0A557SX32</accession>
<dbReference type="EMBL" id="VOAH01000004">
    <property type="protein sequence ID" value="TVP41168.1"/>
    <property type="molecule type" value="Genomic_DNA"/>
</dbReference>
<comment type="caution">
    <text evidence="1">The sequence shown here is derived from an EMBL/GenBank/DDBJ whole genome shotgun (WGS) entry which is preliminary data.</text>
</comment>
<proteinExistence type="predicted"/>
<evidence type="ECO:0000313" key="2">
    <source>
        <dbReference type="Proteomes" id="UP000315289"/>
    </source>
</evidence>
<dbReference type="Proteomes" id="UP000315289">
    <property type="component" value="Unassembled WGS sequence"/>
</dbReference>
<gene>
    <name evidence="1" type="ORF">NARC_40131</name>
</gene>
<sequence>MCYPFAQNVIFHKWDVWEGGLSIQRETHKIAVVDPPCHGLYLS</sequence>
<dbReference type="AlphaFoldDB" id="A0A557SX32"/>
<name>A0A557SX32_9ARCH</name>
<organism evidence="1 2">
    <name type="scientific">Candidatus Nitrosocosmicus arcticus</name>
    <dbReference type="NCBI Taxonomy" id="2035267"/>
    <lineage>
        <taxon>Archaea</taxon>
        <taxon>Nitrososphaerota</taxon>
        <taxon>Nitrososphaeria</taxon>
        <taxon>Nitrososphaerales</taxon>
        <taxon>Nitrososphaeraceae</taxon>
        <taxon>Candidatus Nitrosocosmicus</taxon>
    </lineage>
</organism>
<reference evidence="1 2" key="1">
    <citation type="journal article" date="2019" name="Front. Microbiol.">
        <title>Ammonia Oxidation by the Arctic Terrestrial Thaumarchaeote Candidatus Nitrosocosmicus arcticus Is Stimulated by Increasing Temperatures.</title>
        <authorList>
            <person name="Alves R.J.E."/>
            <person name="Kerou M."/>
            <person name="Zappe A."/>
            <person name="Bittner R."/>
            <person name="Abby S.S."/>
            <person name="Schmidt H.A."/>
            <person name="Pfeifer K."/>
            <person name="Schleper C."/>
        </authorList>
    </citation>
    <scope>NUCLEOTIDE SEQUENCE [LARGE SCALE GENOMIC DNA]</scope>
    <source>
        <strain evidence="1 2">Kfb</strain>
    </source>
</reference>
<protein>
    <submittedName>
        <fullName evidence="1">Uncharacterized protein</fullName>
    </submittedName>
</protein>
<evidence type="ECO:0000313" key="1">
    <source>
        <dbReference type="EMBL" id="TVP41168.1"/>
    </source>
</evidence>
<keyword evidence="2" id="KW-1185">Reference proteome</keyword>